<name>A0A378U3M9_MYROD</name>
<dbReference type="InterPro" id="IPR001173">
    <property type="entry name" value="Glyco_trans_2-like"/>
</dbReference>
<evidence type="ECO:0000259" key="3">
    <source>
        <dbReference type="Pfam" id="PF00535"/>
    </source>
</evidence>
<evidence type="ECO:0000313" key="5">
    <source>
        <dbReference type="Proteomes" id="UP000255024"/>
    </source>
</evidence>
<organism evidence="4 5">
    <name type="scientific">Myroides odoratus</name>
    <name type="common">Flavobacterium odoratum</name>
    <dbReference type="NCBI Taxonomy" id="256"/>
    <lineage>
        <taxon>Bacteria</taxon>
        <taxon>Pseudomonadati</taxon>
        <taxon>Bacteroidota</taxon>
        <taxon>Flavobacteriia</taxon>
        <taxon>Flavobacteriales</taxon>
        <taxon>Flavobacteriaceae</taxon>
        <taxon>Myroides</taxon>
    </lineage>
</organism>
<proteinExistence type="predicted"/>
<evidence type="ECO:0000256" key="1">
    <source>
        <dbReference type="ARBA" id="ARBA00022676"/>
    </source>
</evidence>
<sequence length="350" mass="40223">MTPKISIIVPVYNGAATIERTLASILKQSLTDIEVIVVDDGSTDHTVALLTAIEDPKLRVIAKQNGGVSSARNVGIKAAKGMFIGFVDADDEVKEDFYEQLYRVSNEVDVVLSGLLIEKEGNFVQKDSLLEFNRIYSQDDFKKEVLVRYLSLENLDLLVVMNKIYRRSFLLDQAIFFDENLALEEDGMFNLKVYTTMQSLIQIDYAGYCYLDNEISVTRDFIGSNSLDKLIYKFNLEYKKTFNLEFSEEQILTFKSSRLIYSICFLLFRVSKAKMTLTDRNAYITRVMNEPVVLFAVRHLDNHYVQQRSKFERIIAWCILKNKITLVKGMITLLAIADQMKLLQLIKKIN</sequence>
<keyword evidence="5" id="KW-1185">Reference proteome</keyword>
<dbReference type="AlphaFoldDB" id="A0A378U3M9"/>
<dbReference type="EMBL" id="UGQL01000002">
    <property type="protein sequence ID" value="STZ69264.1"/>
    <property type="molecule type" value="Genomic_DNA"/>
</dbReference>
<dbReference type="InterPro" id="IPR029044">
    <property type="entry name" value="Nucleotide-diphossugar_trans"/>
</dbReference>
<dbReference type="SUPFAM" id="SSF53448">
    <property type="entry name" value="Nucleotide-diphospho-sugar transferases"/>
    <property type="match status" value="1"/>
</dbReference>
<reference evidence="4 5" key="1">
    <citation type="submission" date="2018-06" db="EMBL/GenBank/DDBJ databases">
        <authorList>
            <consortium name="Pathogen Informatics"/>
            <person name="Doyle S."/>
        </authorList>
    </citation>
    <scope>NUCLEOTIDE SEQUENCE [LARGE SCALE GENOMIC DNA]</scope>
    <source>
        <strain evidence="4 5">NCTC11179</strain>
    </source>
</reference>
<evidence type="ECO:0000256" key="2">
    <source>
        <dbReference type="ARBA" id="ARBA00022679"/>
    </source>
</evidence>
<keyword evidence="1 4" id="KW-0328">Glycosyltransferase</keyword>
<dbReference type="EC" id="2.4.1.212" evidence="4"/>
<dbReference type="PANTHER" id="PTHR22916:SF51">
    <property type="entry name" value="GLYCOSYLTRANSFERASE EPSH-RELATED"/>
    <property type="match status" value="1"/>
</dbReference>
<dbReference type="CDD" id="cd00761">
    <property type="entry name" value="Glyco_tranf_GTA_type"/>
    <property type="match status" value="1"/>
</dbReference>
<dbReference type="Pfam" id="PF00535">
    <property type="entry name" value="Glycos_transf_2"/>
    <property type="match status" value="1"/>
</dbReference>
<keyword evidence="2 4" id="KW-0808">Transferase</keyword>
<dbReference type="PANTHER" id="PTHR22916">
    <property type="entry name" value="GLYCOSYLTRANSFERASE"/>
    <property type="match status" value="1"/>
</dbReference>
<gene>
    <name evidence="4" type="primary">hyaD_3</name>
    <name evidence="4" type="ORF">NCTC11179_02768</name>
</gene>
<accession>A0A378U3M9</accession>
<evidence type="ECO:0000313" key="4">
    <source>
        <dbReference type="EMBL" id="STZ69264.1"/>
    </source>
</evidence>
<dbReference type="Proteomes" id="UP000255024">
    <property type="component" value="Unassembled WGS sequence"/>
</dbReference>
<dbReference type="RefSeq" id="WP_181816745.1">
    <property type="nucleotide sequence ID" value="NZ_CP068107.1"/>
</dbReference>
<feature type="domain" description="Glycosyltransferase 2-like" evidence="3">
    <location>
        <begin position="6"/>
        <end position="130"/>
    </location>
</feature>
<dbReference type="Gene3D" id="3.90.550.10">
    <property type="entry name" value="Spore Coat Polysaccharide Biosynthesis Protein SpsA, Chain A"/>
    <property type="match status" value="1"/>
</dbReference>
<dbReference type="GO" id="GO:0050501">
    <property type="term" value="F:hyaluronan synthase activity"/>
    <property type="evidence" value="ECO:0007669"/>
    <property type="project" value="UniProtKB-EC"/>
</dbReference>
<protein>
    <submittedName>
        <fullName evidence="4">Hyaluronan synthase</fullName>
        <ecNumber evidence="4">2.4.1.212</ecNumber>
    </submittedName>
</protein>